<reference evidence="2 3" key="1">
    <citation type="submission" date="2008-12" db="EMBL/GenBank/DDBJ databases">
        <authorList>
            <person name="Fulton L."/>
            <person name="Clifton S."/>
            <person name="Fulton B."/>
            <person name="Xu J."/>
            <person name="Minx P."/>
            <person name="Pepin K.H."/>
            <person name="Johnson M."/>
            <person name="Bhonagiri V."/>
            <person name="Nash W.E."/>
            <person name="Mardis E.R."/>
            <person name="Wilson R.K."/>
        </authorList>
    </citation>
    <scope>NUCLEOTIDE SEQUENCE [LARGE SCALE GENOMIC DNA]</scope>
    <source>
        <strain evidence="2 3">DSM 18228</strain>
    </source>
</reference>
<sequence length="57" mass="6852">CKLQQGTLLPHPDQLFDYWKLIFFFCQTIHSEIYRNMANKMRKYMMNRNGKTGLSPP</sequence>
<comment type="caution">
    <text evidence="2">The sequence shown here is derived from an EMBL/GenBank/DDBJ whole genome shotgun (WGS) entry which is preliminary data.</text>
</comment>
<evidence type="ECO:0000256" key="1">
    <source>
        <dbReference type="SAM" id="Phobius"/>
    </source>
</evidence>
<keyword evidence="1" id="KW-0812">Transmembrane</keyword>
<dbReference type="Proteomes" id="UP000014073">
    <property type="component" value="Unassembled WGS sequence"/>
</dbReference>
<keyword evidence="1" id="KW-0472">Membrane</keyword>
<protein>
    <submittedName>
        <fullName evidence="2">Uncharacterized protein</fullName>
    </submittedName>
</protein>
<proteinExistence type="predicted"/>
<keyword evidence="3" id="KW-1185">Reference proteome</keyword>
<evidence type="ECO:0000313" key="3">
    <source>
        <dbReference type="Proteomes" id="UP000014073"/>
    </source>
</evidence>
<keyword evidence="1" id="KW-1133">Transmembrane helix</keyword>
<organism evidence="2 3">
    <name type="scientific">Phocaeicola coprophilus DSM 18228 = JCM 13818</name>
    <dbReference type="NCBI Taxonomy" id="547042"/>
    <lineage>
        <taxon>Bacteria</taxon>
        <taxon>Pseudomonadati</taxon>
        <taxon>Bacteroidota</taxon>
        <taxon>Bacteroidia</taxon>
        <taxon>Bacteroidales</taxon>
        <taxon>Bacteroidaceae</taxon>
        <taxon>Phocaeicola</taxon>
    </lineage>
</organism>
<dbReference type="HOGENOM" id="CLU_2983404_0_0_10"/>
<gene>
    <name evidence="2" type="ORF">BACCOPRO_01354</name>
</gene>
<name>S0FBJ1_9BACT</name>
<feature type="transmembrane region" description="Helical" evidence="1">
    <location>
        <begin position="18"/>
        <end position="38"/>
    </location>
</feature>
<dbReference type="EMBL" id="ACBW01000098">
    <property type="protein sequence ID" value="EEF75861.1"/>
    <property type="molecule type" value="Genomic_DNA"/>
</dbReference>
<evidence type="ECO:0000313" key="2">
    <source>
        <dbReference type="EMBL" id="EEF75861.1"/>
    </source>
</evidence>
<accession>S0FBJ1</accession>
<dbReference type="STRING" id="547042.BACCOPRO_01354"/>
<feature type="non-terminal residue" evidence="2">
    <location>
        <position position="1"/>
    </location>
</feature>
<dbReference type="AlphaFoldDB" id="S0FBJ1"/>